<evidence type="ECO:0000313" key="1">
    <source>
        <dbReference type="EMBL" id="EPZ34780.1"/>
    </source>
</evidence>
<gene>
    <name evidence="1" type="ORF">O9G_004492</name>
</gene>
<reference evidence="1 2" key="1">
    <citation type="journal article" date="2013" name="Curr. Biol.">
        <title>Shared signatures of parasitism and phylogenomics unite Cryptomycota and microsporidia.</title>
        <authorList>
            <person name="James T.Y."/>
            <person name="Pelin A."/>
            <person name="Bonen L."/>
            <person name="Ahrendt S."/>
            <person name="Sain D."/>
            <person name="Corradi N."/>
            <person name="Stajich J.E."/>
        </authorList>
    </citation>
    <scope>NUCLEOTIDE SEQUENCE [LARGE SCALE GENOMIC DNA]</scope>
    <source>
        <strain evidence="1 2">CSF55</strain>
    </source>
</reference>
<accession>A0A075AWR7</accession>
<keyword evidence="2" id="KW-1185">Reference proteome</keyword>
<evidence type="ECO:0000313" key="2">
    <source>
        <dbReference type="Proteomes" id="UP000030755"/>
    </source>
</evidence>
<name>A0A075AWR7_ROZAC</name>
<dbReference type="EMBL" id="KE560917">
    <property type="protein sequence ID" value="EPZ34780.1"/>
    <property type="molecule type" value="Genomic_DNA"/>
</dbReference>
<organism evidence="1 2">
    <name type="scientific">Rozella allomycis (strain CSF55)</name>
    <dbReference type="NCBI Taxonomy" id="988480"/>
    <lineage>
        <taxon>Eukaryota</taxon>
        <taxon>Fungi</taxon>
        <taxon>Fungi incertae sedis</taxon>
        <taxon>Cryptomycota</taxon>
        <taxon>Cryptomycota incertae sedis</taxon>
        <taxon>Rozella</taxon>
    </lineage>
</organism>
<dbReference type="AlphaFoldDB" id="A0A075AWR7"/>
<sequence>MYLEKYRLQESFKRVLKNNSEIEVPRIFAPIGEAPELSFDLSRSYKPKPNIPSENFLRDMLNIPEKHTLDDDLFPNDNFCTESEFIEMAFVPERIEDPIIPLKFDVDLLPNYHEPLNELILQPFTIENDFGSVDDEFIADVFNKKTLVCKPLENVEEEVNLPLCGEEMMDFPNLLSQGIQKGYEYAKMFTEYNFEYFLDEIDLSELEIPKPFEFQNNPLDAISCDDLINVEKPSDAKRKRDIDFEFMIMGLDSPIKKNVSREEIKPSFIEPEKKFIDYGEIDFASMGVYCLRNCSSFFENSKFKYSTIYDSNKFQGLTWISLSTFQDLIIVESFTQEFVDEIQIQLLDKVFDQLGSYKYDFILLLRDQPYKILNTSNSLSSAHDFILNVLNGSPPNDFFSFHVCLKPEEVVDLILSRVSNANEFLGNVENNLMMHFLNSFGIWNTSALHDIDFMKSDLDKLRYILTFPFP</sequence>
<dbReference type="HOGENOM" id="CLU_581595_0_0_1"/>
<proteinExistence type="predicted"/>
<dbReference type="Proteomes" id="UP000030755">
    <property type="component" value="Unassembled WGS sequence"/>
</dbReference>
<protein>
    <submittedName>
        <fullName evidence="1">Uncharacterized protein</fullName>
    </submittedName>
</protein>